<gene>
    <name evidence="1" type="ORF">DS834_01185</name>
</gene>
<dbReference type="InterPro" id="IPR036126">
    <property type="entry name" value="TBCA_sf"/>
</dbReference>
<accession>A0ABX9LWR5</accession>
<dbReference type="SUPFAM" id="SSF46988">
    <property type="entry name" value="Tubulin chaperone cofactor A"/>
    <property type="match status" value="1"/>
</dbReference>
<keyword evidence="2" id="KW-1185">Reference proteome</keyword>
<organism evidence="1 2">
    <name type="scientific">Lactobacillus bombicola</name>
    <dbReference type="NCBI Taxonomy" id="1505723"/>
    <lineage>
        <taxon>Bacteria</taxon>
        <taxon>Bacillati</taxon>
        <taxon>Bacillota</taxon>
        <taxon>Bacilli</taxon>
        <taxon>Lactobacillales</taxon>
        <taxon>Lactobacillaceae</taxon>
        <taxon>Lactobacillus</taxon>
    </lineage>
</organism>
<dbReference type="Gene3D" id="1.20.58.90">
    <property type="match status" value="1"/>
</dbReference>
<dbReference type="Proteomes" id="UP000283380">
    <property type="component" value="Unassembled WGS sequence"/>
</dbReference>
<reference evidence="1 2" key="1">
    <citation type="submission" date="2018-07" db="EMBL/GenBank/DDBJ databases">
        <title>Genome sequences of six Lactobacillus spp. isolated from bumble bee guts.</title>
        <authorList>
            <person name="Motta E.V.S."/>
            <person name="Moran N.A."/>
        </authorList>
    </citation>
    <scope>NUCLEOTIDE SEQUENCE [LARGE SCALE GENOMIC DNA]</scope>
    <source>
        <strain evidence="1 2">BI-4G</strain>
    </source>
</reference>
<protein>
    <submittedName>
        <fullName evidence="1">Uncharacterized protein</fullName>
    </submittedName>
</protein>
<proteinExistence type="predicted"/>
<comment type="caution">
    <text evidence="1">The sequence shown here is derived from an EMBL/GenBank/DDBJ whole genome shotgun (WGS) entry which is preliminary data.</text>
</comment>
<evidence type="ECO:0000313" key="2">
    <source>
        <dbReference type="Proteomes" id="UP000283380"/>
    </source>
</evidence>
<sequence length="192" mass="22455">MTKIIEHDFSKGVSVTDHFIKRAQERFGIRDLHDKDKNRDYATNWAMSLLDNYDAIESAGNDKIYVRCQGIVIVFNSLDNACITCYPVSYNSFTKTYDDLATIIKKNQLKLDDFNQDYVKSVFVNRYYQEKQLYAKELSEQHAKLAKLYKEQSVSKKREVIDDKQELINQAYSIIHAIEAKIQNIHDVIKKL</sequence>
<dbReference type="EMBL" id="QOCU01000001">
    <property type="protein sequence ID" value="RHW53578.1"/>
    <property type="molecule type" value="Genomic_DNA"/>
</dbReference>
<name>A0ABX9LWR5_9LACO</name>
<dbReference type="RefSeq" id="WP_118896675.1">
    <property type="nucleotide sequence ID" value="NZ_QOCT01000009.1"/>
</dbReference>
<evidence type="ECO:0000313" key="1">
    <source>
        <dbReference type="EMBL" id="RHW53578.1"/>
    </source>
</evidence>